<feature type="transmembrane region" description="Helical" evidence="2">
    <location>
        <begin position="241"/>
        <end position="262"/>
    </location>
</feature>
<feature type="signal peptide" evidence="3">
    <location>
        <begin position="1"/>
        <end position="23"/>
    </location>
</feature>
<keyword evidence="2" id="KW-1133">Transmembrane helix</keyword>
<evidence type="ECO:0000313" key="5">
    <source>
        <dbReference type="Proteomes" id="UP000091967"/>
    </source>
</evidence>
<dbReference type="Proteomes" id="UP000091967">
    <property type="component" value="Unassembled WGS sequence"/>
</dbReference>
<dbReference type="OMA" id="GETDAKW"/>
<evidence type="ECO:0000256" key="3">
    <source>
        <dbReference type="SAM" id="SignalP"/>
    </source>
</evidence>
<dbReference type="AlphaFoldDB" id="A0A1B8ADD2"/>
<keyword evidence="5" id="KW-1185">Reference proteome</keyword>
<comment type="caution">
    <text evidence="4">The sequence shown here is derived from an EMBL/GenBank/DDBJ whole genome shotgun (WGS) entry which is preliminary data.</text>
</comment>
<organism evidence="4 5">
    <name type="scientific">Fusarium poae</name>
    <dbReference type="NCBI Taxonomy" id="36050"/>
    <lineage>
        <taxon>Eukaryota</taxon>
        <taxon>Fungi</taxon>
        <taxon>Dikarya</taxon>
        <taxon>Ascomycota</taxon>
        <taxon>Pezizomycotina</taxon>
        <taxon>Sordariomycetes</taxon>
        <taxon>Hypocreomycetidae</taxon>
        <taxon>Hypocreales</taxon>
        <taxon>Nectriaceae</taxon>
        <taxon>Fusarium</taxon>
    </lineage>
</organism>
<feature type="compositionally biased region" description="Polar residues" evidence="1">
    <location>
        <begin position="388"/>
        <end position="407"/>
    </location>
</feature>
<protein>
    <recommendedName>
        <fullName evidence="6">Exo-alpha-sialidase / neuraminidase</fullName>
    </recommendedName>
</protein>
<reference evidence="4 5" key="1">
    <citation type="submission" date="2016-06" db="EMBL/GenBank/DDBJ databases">
        <title>Living apart together: crosstalk between the core and supernumerary genomes in a fungal plant pathogen.</title>
        <authorList>
            <person name="Vanheule A."/>
            <person name="Audenaert K."/>
            <person name="Warris S."/>
            <person name="Van De Geest H."/>
            <person name="Schijlen E."/>
            <person name="Hofte M."/>
            <person name="De Saeger S."/>
            <person name="Haesaert G."/>
            <person name="Waalwijk C."/>
            <person name="Van Der Lee T."/>
        </authorList>
    </citation>
    <scope>NUCLEOTIDE SEQUENCE [LARGE SCALE GENOMIC DNA]</scope>
    <source>
        <strain evidence="4 5">2516</strain>
    </source>
</reference>
<evidence type="ECO:0000256" key="1">
    <source>
        <dbReference type="SAM" id="MobiDB-lite"/>
    </source>
</evidence>
<keyword evidence="2" id="KW-0472">Membrane</keyword>
<feature type="compositionally biased region" description="Polar residues" evidence="1">
    <location>
        <begin position="418"/>
        <end position="430"/>
    </location>
</feature>
<evidence type="ECO:0000313" key="4">
    <source>
        <dbReference type="EMBL" id="OBS18452.1"/>
    </source>
</evidence>
<keyword evidence="3" id="KW-0732">Signal</keyword>
<feature type="compositionally biased region" description="Pro residues" evidence="1">
    <location>
        <begin position="449"/>
        <end position="462"/>
    </location>
</feature>
<feature type="chain" id="PRO_5008602733" description="Exo-alpha-sialidase / neuraminidase" evidence="3">
    <location>
        <begin position="24"/>
        <end position="566"/>
    </location>
</feature>
<feature type="region of interest" description="Disordered" evidence="1">
    <location>
        <begin position="372"/>
        <end position="470"/>
    </location>
</feature>
<sequence length="566" mass="60733">MTGVRLGLKASILITLVASTAHALRFTPDSECAALCSSESNSTASDSKLSTTKPSDVVCEDNEYSDTGNGIRFKNCLNCLQKSDSTWKEESDVHWFLYNVRYAFDVCLYSYPDAVDSGTINSPCNIETSCGSLQDALTVSLLKTDKDNQFDYCEAEDSIIKSSSYKECIGCLRSTSDQKYLANFLVALKAGCIQEPKDGDVIGLSGTIFTTSLINITDPNTNETLPGDDGAPVGSMTTGTIVGIAVGCGLAFAGAVWLLFIYCRRSGRRHGAGIKIESPPPDAPMNDRSMYGIQKSSYFIDQPGRPLSTMSNAARFGAHSRNGSNAEYFEGLENGRGSTETPVTYHYAPHSKYNAPNGALPTHPAYIPRVVSRLPDPKAPTPSGLRNVKTNVPDSYALQTYLNATNGESRRTADTPPGSLTSSFASSRNPSPVPPQYVPANPSSSSPSPAVPPPPPGPPPKPEPQKSKLPSLAFPSLTKLSIPKKKAVPQLNLLEATPISAVENDPKHELRISKPLAVLDPRFQDKPLGGGQILSHEIPAGFNDDYLKRREANTSPMLSGNSRVYG</sequence>
<evidence type="ECO:0008006" key="6">
    <source>
        <dbReference type="Google" id="ProtNLM"/>
    </source>
</evidence>
<keyword evidence="2" id="KW-0812">Transmembrane</keyword>
<name>A0A1B8ADD2_FUSPO</name>
<dbReference type="EMBL" id="LYXU01000004">
    <property type="protein sequence ID" value="OBS18452.1"/>
    <property type="molecule type" value="Genomic_DNA"/>
</dbReference>
<gene>
    <name evidence="4" type="ORF">FPOA_10179</name>
</gene>
<accession>A0A1B8ADD2</accession>
<proteinExistence type="predicted"/>
<evidence type="ECO:0000256" key="2">
    <source>
        <dbReference type="SAM" id="Phobius"/>
    </source>
</evidence>